<evidence type="ECO:0000313" key="1">
    <source>
        <dbReference type="EMBL" id="KAI5671520.1"/>
    </source>
</evidence>
<protein>
    <submittedName>
        <fullName evidence="1">Uncharacterized protein</fullName>
    </submittedName>
</protein>
<sequence>MIGSTERVRNLKRGHRAQVPASHNQYQSKTQSTLYERLIFHEPPHTPLIHKIESSPYRRALHRVKRNTALGLTFQRYYASINWIQIKSKPTKHVVRKRPSYRGLATNSAIFSTR</sequence>
<accession>A0ACC0BFX3</accession>
<name>A0ACC0BFX3_CATRO</name>
<comment type="caution">
    <text evidence="1">The sequence shown here is derived from an EMBL/GenBank/DDBJ whole genome shotgun (WGS) entry which is preliminary data.</text>
</comment>
<reference evidence="2" key="1">
    <citation type="journal article" date="2023" name="Nat. Plants">
        <title>Single-cell RNA sequencing provides a high-resolution roadmap for understanding the multicellular compartmentation of specialized metabolism.</title>
        <authorList>
            <person name="Sun S."/>
            <person name="Shen X."/>
            <person name="Li Y."/>
            <person name="Li Y."/>
            <person name="Wang S."/>
            <person name="Li R."/>
            <person name="Zhang H."/>
            <person name="Shen G."/>
            <person name="Guo B."/>
            <person name="Wei J."/>
            <person name="Xu J."/>
            <person name="St-Pierre B."/>
            <person name="Chen S."/>
            <person name="Sun C."/>
        </authorList>
    </citation>
    <scope>NUCLEOTIDE SEQUENCE [LARGE SCALE GENOMIC DNA]</scope>
</reference>
<proteinExistence type="predicted"/>
<evidence type="ECO:0000313" key="2">
    <source>
        <dbReference type="Proteomes" id="UP001060085"/>
    </source>
</evidence>
<dbReference type="Proteomes" id="UP001060085">
    <property type="component" value="Linkage Group LG03"/>
</dbReference>
<gene>
    <name evidence="1" type="ORF">M9H77_11884</name>
</gene>
<dbReference type="EMBL" id="CM044703">
    <property type="protein sequence ID" value="KAI5671520.1"/>
    <property type="molecule type" value="Genomic_DNA"/>
</dbReference>
<organism evidence="1 2">
    <name type="scientific">Catharanthus roseus</name>
    <name type="common">Madagascar periwinkle</name>
    <name type="synonym">Vinca rosea</name>
    <dbReference type="NCBI Taxonomy" id="4058"/>
    <lineage>
        <taxon>Eukaryota</taxon>
        <taxon>Viridiplantae</taxon>
        <taxon>Streptophyta</taxon>
        <taxon>Embryophyta</taxon>
        <taxon>Tracheophyta</taxon>
        <taxon>Spermatophyta</taxon>
        <taxon>Magnoliopsida</taxon>
        <taxon>eudicotyledons</taxon>
        <taxon>Gunneridae</taxon>
        <taxon>Pentapetalae</taxon>
        <taxon>asterids</taxon>
        <taxon>lamiids</taxon>
        <taxon>Gentianales</taxon>
        <taxon>Apocynaceae</taxon>
        <taxon>Rauvolfioideae</taxon>
        <taxon>Vinceae</taxon>
        <taxon>Catharanthinae</taxon>
        <taxon>Catharanthus</taxon>
    </lineage>
</organism>
<keyword evidence="2" id="KW-1185">Reference proteome</keyword>